<dbReference type="InterPro" id="IPR010982">
    <property type="entry name" value="Lambda_DNA-bd_dom_sf"/>
</dbReference>
<keyword evidence="2" id="KW-1185">Reference proteome</keyword>
<protein>
    <recommendedName>
        <fullName evidence="3">HTH cro/C1-type domain-containing protein</fullName>
    </recommendedName>
</protein>
<gene>
    <name evidence="1" type="ORF">AKJ44_00010</name>
</gene>
<dbReference type="GO" id="GO:0003677">
    <property type="term" value="F:DNA binding"/>
    <property type="evidence" value="ECO:0007669"/>
    <property type="project" value="InterPro"/>
</dbReference>
<evidence type="ECO:0008006" key="3">
    <source>
        <dbReference type="Google" id="ProtNLM"/>
    </source>
</evidence>
<organism evidence="1 2">
    <name type="scientific">candidate division MSBL1 archaeon SCGC-AAA261F17</name>
    <dbReference type="NCBI Taxonomy" id="1698274"/>
    <lineage>
        <taxon>Archaea</taxon>
        <taxon>Methanobacteriati</taxon>
        <taxon>Methanobacteriota</taxon>
        <taxon>candidate division MSBL1</taxon>
    </lineage>
</organism>
<reference evidence="1 2" key="1">
    <citation type="journal article" date="2016" name="Sci. Rep.">
        <title>Metabolic traits of an uncultured archaeal lineage -MSBL1- from brine pools of the Red Sea.</title>
        <authorList>
            <person name="Mwirichia R."/>
            <person name="Alam I."/>
            <person name="Rashid M."/>
            <person name="Vinu M."/>
            <person name="Ba-Alawi W."/>
            <person name="Anthony Kamau A."/>
            <person name="Kamanda Ngugi D."/>
            <person name="Goker M."/>
            <person name="Klenk H.P."/>
            <person name="Bajic V."/>
            <person name="Stingl U."/>
        </authorList>
    </citation>
    <scope>NUCLEOTIDE SEQUENCE [LARGE SCALE GENOMIC DNA]</scope>
    <source>
        <strain evidence="1">SCGC-AAA261F17</strain>
    </source>
</reference>
<evidence type="ECO:0000313" key="1">
    <source>
        <dbReference type="EMBL" id="KXB02510.1"/>
    </source>
</evidence>
<evidence type="ECO:0000313" key="2">
    <source>
        <dbReference type="Proteomes" id="UP000070035"/>
    </source>
</evidence>
<dbReference type="EMBL" id="LHXY01000001">
    <property type="protein sequence ID" value="KXB02510.1"/>
    <property type="molecule type" value="Genomic_DNA"/>
</dbReference>
<comment type="caution">
    <text evidence="1">The sequence shown here is derived from an EMBL/GenBank/DDBJ whole genome shotgun (WGS) entry which is preliminary data.</text>
</comment>
<sequence>MLVEEFESKSELSKILGVSHAAVIDWLNSDGSHPSNRNLERIIKLALESDARGTLGELRGDLMYHRTLFEGIEDTYEG</sequence>
<dbReference type="Proteomes" id="UP000070035">
    <property type="component" value="Unassembled WGS sequence"/>
</dbReference>
<dbReference type="Gene3D" id="1.10.260.40">
    <property type="entry name" value="lambda repressor-like DNA-binding domains"/>
    <property type="match status" value="1"/>
</dbReference>
<dbReference type="AlphaFoldDB" id="A0A133V7S1"/>
<proteinExistence type="predicted"/>
<name>A0A133V7S1_9EURY</name>
<accession>A0A133V7S1</accession>